<dbReference type="Pfam" id="PF11066">
    <property type="entry name" value="DUF2867"/>
    <property type="match status" value="1"/>
</dbReference>
<keyword evidence="2" id="KW-1185">Reference proteome</keyword>
<accession>A0A975SXA8</accession>
<dbReference type="KEGG" id="nps:KRR39_19885"/>
<dbReference type="AlphaFoldDB" id="A0A975SXA8"/>
<dbReference type="Proteomes" id="UP000683575">
    <property type="component" value="Chromosome"/>
</dbReference>
<name>A0A975SXA8_9ACTN</name>
<protein>
    <submittedName>
        <fullName evidence="1">DUF2867 domain-containing protein</fullName>
    </submittedName>
</protein>
<sequence>MAYVDRHAVLVDATPDQVWAGVTALGGDPRFYAPRALWRVRGLADGLLGGPGWRITGPGRPLEPGDAMDFWEVVEVRPPTRLRVRAATRLPGTAYLDLGVRASGAGTELSLRTTFEPAGVAGHAYWWATVGAHTATFALMTRRLAGLVLEPATRPAVGGP</sequence>
<evidence type="ECO:0000313" key="1">
    <source>
        <dbReference type="EMBL" id="QWZ07648.1"/>
    </source>
</evidence>
<organism evidence="1 2">
    <name type="scientific">Nocardioides panacis</name>
    <dbReference type="NCBI Taxonomy" id="2849501"/>
    <lineage>
        <taxon>Bacteria</taxon>
        <taxon>Bacillati</taxon>
        <taxon>Actinomycetota</taxon>
        <taxon>Actinomycetes</taxon>
        <taxon>Propionibacteriales</taxon>
        <taxon>Nocardioidaceae</taxon>
        <taxon>Nocardioides</taxon>
    </lineage>
</organism>
<reference evidence="1" key="1">
    <citation type="submission" date="2021-06" db="EMBL/GenBank/DDBJ databases">
        <title>Complete genome sequence of Nocardioides sp. G188.</title>
        <authorList>
            <person name="Im W.-T."/>
        </authorList>
    </citation>
    <scope>NUCLEOTIDE SEQUENCE</scope>
    <source>
        <strain evidence="1">G188</strain>
    </source>
</reference>
<gene>
    <name evidence="1" type="ORF">KRR39_19885</name>
</gene>
<dbReference type="EMBL" id="CP077062">
    <property type="protein sequence ID" value="QWZ07648.1"/>
    <property type="molecule type" value="Genomic_DNA"/>
</dbReference>
<evidence type="ECO:0000313" key="2">
    <source>
        <dbReference type="Proteomes" id="UP000683575"/>
    </source>
</evidence>
<proteinExistence type="predicted"/>
<dbReference type="RefSeq" id="WP_216939159.1">
    <property type="nucleotide sequence ID" value="NZ_CP077062.1"/>
</dbReference>
<dbReference type="InterPro" id="IPR021295">
    <property type="entry name" value="DUF2867"/>
</dbReference>